<reference evidence="1" key="1">
    <citation type="submission" date="2014-11" db="EMBL/GenBank/DDBJ databases">
        <authorList>
            <person name="Amaro Gonzalez C."/>
        </authorList>
    </citation>
    <scope>NUCLEOTIDE SEQUENCE</scope>
</reference>
<name>A0A0E9PMU6_ANGAN</name>
<dbReference type="EMBL" id="GBXM01103404">
    <property type="protein sequence ID" value="JAH05173.1"/>
    <property type="molecule type" value="Transcribed_RNA"/>
</dbReference>
<dbReference type="AlphaFoldDB" id="A0A0E9PMU6"/>
<evidence type="ECO:0000313" key="1">
    <source>
        <dbReference type="EMBL" id="JAH05173.1"/>
    </source>
</evidence>
<protein>
    <submittedName>
        <fullName evidence="1">Uncharacterized protein</fullName>
    </submittedName>
</protein>
<accession>A0A0E9PMU6</accession>
<organism evidence="1">
    <name type="scientific">Anguilla anguilla</name>
    <name type="common">European freshwater eel</name>
    <name type="synonym">Muraena anguilla</name>
    <dbReference type="NCBI Taxonomy" id="7936"/>
    <lineage>
        <taxon>Eukaryota</taxon>
        <taxon>Metazoa</taxon>
        <taxon>Chordata</taxon>
        <taxon>Craniata</taxon>
        <taxon>Vertebrata</taxon>
        <taxon>Euteleostomi</taxon>
        <taxon>Actinopterygii</taxon>
        <taxon>Neopterygii</taxon>
        <taxon>Teleostei</taxon>
        <taxon>Anguilliformes</taxon>
        <taxon>Anguillidae</taxon>
        <taxon>Anguilla</taxon>
    </lineage>
</organism>
<reference evidence="1" key="2">
    <citation type="journal article" date="2015" name="Fish Shellfish Immunol.">
        <title>Early steps in the European eel (Anguilla anguilla)-Vibrio vulnificus interaction in the gills: Role of the RtxA13 toxin.</title>
        <authorList>
            <person name="Callol A."/>
            <person name="Pajuelo D."/>
            <person name="Ebbesson L."/>
            <person name="Teles M."/>
            <person name="MacKenzie S."/>
            <person name="Amaro C."/>
        </authorList>
    </citation>
    <scope>NUCLEOTIDE SEQUENCE</scope>
</reference>
<sequence>MSVDLQLFVHIFEVFSCLFVGGGGMHLGKTTTEYNCICLYVLSAC</sequence>
<proteinExistence type="predicted"/>